<dbReference type="Proteomes" id="UP000815677">
    <property type="component" value="Unassembled WGS sequence"/>
</dbReference>
<keyword evidence="3" id="KW-1185">Reference proteome</keyword>
<feature type="compositionally biased region" description="Basic and acidic residues" evidence="1">
    <location>
        <begin position="1"/>
        <end position="12"/>
    </location>
</feature>
<protein>
    <submittedName>
        <fullName evidence="2">Uncharacterized protein</fullName>
    </submittedName>
</protein>
<sequence>MSAVKLGEESRWRQPGGRTAAGVLGPAPQSTRSHGEREEAASHGAVLLAPDLHGRHDIRLPCDDPLALRTPIVATPARKTEPSHRDETRLVAAQSGMGCRSEEQLLLARSSLRIYATRERRDDELGCPRLSHYQPQHQAAPLHYAVVIAVLDDDRPSLVVGGRQLLDWQELSDRKELSVIGETGTLSAQPLGVILLVASPAGSRGAMSTAALRVVHDGLVYRTFLRIPVLFHRPHLPCTTDTHFGLQPCDVRISRRASGAF</sequence>
<feature type="region of interest" description="Disordered" evidence="1">
    <location>
        <begin position="1"/>
        <end position="42"/>
    </location>
</feature>
<proteinExistence type="predicted"/>
<evidence type="ECO:0000313" key="2">
    <source>
        <dbReference type="EMBL" id="GAT56525.1"/>
    </source>
</evidence>
<gene>
    <name evidence="2" type="ORF">MCHLO_13170</name>
</gene>
<evidence type="ECO:0000313" key="3">
    <source>
        <dbReference type="Proteomes" id="UP000815677"/>
    </source>
</evidence>
<dbReference type="EMBL" id="DF849311">
    <property type="protein sequence ID" value="GAT56525.1"/>
    <property type="molecule type" value="Genomic_DNA"/>
</dbReference>
<evidence type="ECO:0000256" key="1">
    <source>
        <dbReference type="SAM" id="MobiDB-lite"/>
    </source>
</evidence>
<name>A0ABQ0LZJ0_MYCCL</name>
<accession>A0ABQ0LZJ0</accession>
<organism evidence="2 3">
    <name type="scientific">Mycena chlorophos</name>
    <name type="common">Agaric fungus</name>
    <name type="synonym">Agaricus chlorophos</name>
    <dbReference type="NCBI Taxonomy" id="658473"/>
    <lineage>
        <taxon>Eukaryota</taxon>
        <taxon>Fungi</taxon>
        <taxon>Dikarya</taxon>
        <taxon>Basidiomycota</taxon>
        <taxon>Agaricomycotina</taxon>
        <taxon>Agaricomycetes</taxon>
        <taxon>Agaricomycetidae</taxon>
        <taxon>Agaricales</taxon>
        <taxon>Marasmiineae</taxon>
        <taxon>Mycenaceae</taxon>
        <taxon>Mycena</taxon>
    </lineage>
</organism>
<reference evidence="2" key="1">
    <citation type="submission" date="2014-09" db="EMBL/GenBank/DDBJ databases">
        <title>Genome sequence of the luminous mushroom Mycena chlorophos for searching fungal bioluminescence genes.</title>
        <authorList>
            <person name="Tanaka Y."/>
            <person name="Kasuga D."/>
            <person name="Oba Y."/>
            <person name="Hase S."/>
            <person name="Sato K."/>
            <person name="Oba Y."/>
            <person name="Sakakibara Y."/>
        </authorList>
    </citation>
    <scope>NUCLEOTIDE SEQUENCE</scope>
</reference>